<gene>
    <name evidence="1" type="ORF">DERF_008461</name>
</gene>
<dbReference type="Proteomes" id="UP000790347">
    <property type="component" value="Unassembled WGS sequence"/>
</dbReference>
<protein>
    <submittedName>
        <fullName evidence="1">Uncharacterized protein</fullName>
    </submittedName>
</protein>
<dbReference type="EMBL" id="ASGP02000003">
    <property type="protein sequence ID" value="KAH9517837.1"/>
    <property type="molecule type" value="Genomic_DNA"/>
</dbReference>
<organism evidence="1 2">
    <name type="scientific">Dermatophagoides farinae</name>
    <name type="common">American house dust mite</name>
    <dbReference type="NCBI Taxonomy" id="6954"/>
    <lineage>
        <taxon>Eukaryota</taxon>
        <taxon>Metazoa</taxon>
        <taxon>Ecdysozoa</taxon>
        <taxon>Arthropoda</taxon>
        <taxon>Chelicerata</taxon>
        <taxon>Arachnida</taxon>
        <taxon>Acari</taxon>
        <taxon>Acariformes</taxon>
        <taxon>Sarcoptiformes</taxon>
        <taxon>Astigmata</taxon>
        <taxon>Psoroptidia</taxon>
        <taxon>Analgoidea</taxon>
        <taxon>Pyroglyphidae</taxon>
        <taxon>Dermatophagoidinae</taxon>
        <taxon>Dermatophagoides</taxon>
    </lineage>
</organism>
<evidence type="ECO:0000313" key="1">
    <source>
        <dbReference type="EMBL" id="KAH9517837.1"/>
    </source>
</evidence>
<evidence type="ECO:0000313" key="2">
    <source>
        <dbReference type="Proteomes" id="UP000790347"/>
    </source>
</evidence>
<name>A0A922I2E7_DERFA</name>
<keyword evidence="2" id="KW-1185">Reference proteome</keyword>
<accession>A0A922I2E7</accession>
<reference evidence="1" key="1">
    <citation type="submission" date="2013-05" db="EMBL/GenBank/DDBJ databases">
        <authorList>
            <person name="Yim A.K.Y."/>
            <person name="Chan T.F."/>
            <person name="Ji K.M."/>
            <person name="Liu X.Y."/>
            <person name="Zhou J.W."/>
            <person name="Li R.Q."/>
            <person name="Yang K.Y."/>
            <person name="Li J."/>
            <person name="Li M."/>
            <person name="Law P.T.W."/>
            <person name="Wu Y.L."/>
            <person name="Cai Z.L."/>
            <person name="Qin H."/>
            <person name="Bao Y."/>
            <person name="Leung R.K.K."/>
            <person name="Ng P.K.S."/>
            <person name="Zou J."/>
            <person name="Zhong X.J."/>
            <person name="Ran P.X."/>
            <person name="Zhong N.S."/>
            <person name="Liu Z.G."/>
            <person name="Tsui S.K.W."/>
        </authorList>
    </citation>
    <scope>NUCLEOTIDE SEQUENCE</scope>
    <source>
        <strain evidence="1">Derf</strain>
        <tissue evidence="1">Whole organism</tissue>
    </source>
</reference>
<comment type="caution">
    <text evidence="1">The sequence shown here is derived from an EMBL/GenBank/DDBJ whole genome shotgun (WGS) entry which is preliminary data.</text>
</comment>
<reference evidence="1" key="2">
    <citation type="journal article" date="2022" name="Res Sq">
        <title>Comparative Genomics Reveals Insights into the Divergent Evolution of Astigmatic Mites and Household Pest Adaptations.</title>
        <authorList>
            <person name="Xiong Q."/>
            <person name="Wan A.T.-Y."/>
            <person name="Liu X.-Y."/>
            <person name="Fung C.S.-H."/>
            <person name="Xiao X."/>
            <person name="Malainual N."/>
            <person name="Hou J."/>
            <person name="Wang L."/>
            <person name="Wang M."/>
            <person name="Yang K."/>
            <person name="Cui Y."/>
            <person name="Leung E."/>
            <person name="Nong W."/>
            <person name="Shin S.-K."/>
            <person name="Au S."/>
            <person name="Jeong K.Y."/>
            <person name="Chew F.T."/>
            <person name="Hui J."/>
            <person name="Leung T.F."/>
            <person name="Tungtrongchitr A."/>
            <person name="Zhong N."/>
            <person name="Liu Z."/>
            <person name="Tsui S."/>
        </authorList>
    </citation>
    <scope>NUCLEOTIDE SEQUENCE</scope>
    <source>
        <strain evidence="1">Derf</strain>
        <tissue evidence="1">Whole organism</tissue>
    </source>
</reference>
<proteinExistence type="predicted"/>
<sequence>MDKVDVKCSELSINIEELHGSGSGRSCICDLLNLEMKNSSLYFCPISACTALTTQWIFVANLESLVGSMFFSSKLGIITLKPQSVPHHGIHYPEQNNHQAAVTQINHYFELDANKSINFAISDSSISHLSDSILILLISSSLSHPFIKCCLQHRFLFGTKILRFKKTCNLASMGISFKLLVDGQMKQRLWLIMGRLNGISITSFTICVYSRVGSTIIDCD</sequence>
<dbReference type="AlphaFoldDB" id="A0A922I2E7"/>